<accession>A0ABP9TSZ8</accession>
<organism evidence="1 2">
    <name type="scientific">Candidatus Rickettsia kedanie</name>
    <dbReference type="NCBI Taxonomy" id="3115352"/>
    <lineage>
        <taxon>Bacteria</taxon>
        <taxon>Pseudomonadati</taxon>
        <taxon>Pseudomonadota</taxon>
        <taxon>Alphaproteobacteria</taxon>
        <taxon>Rickettsiales</taxon>
        <taxon>Rickettsiaceae</taxon>
        <taxon>Rickettsieae</taxon>
        <taxon>Rickettsia</taxon>
        <taxon>spotted fever group</taxon>
    </lineage>
</organism>
<dbReference type="Proteomes" id="UP001628124">
    <property type="component" value="Unassembled WGS sequence"/>
</dbReference>
<keyword evidence="2" id="KW-1185">Reference proteome</keyword>
<dbReference type="RefSeq" id="WP_412708046.1">
    <property type="nucleotide sequence ID" value="NZ_BAABMM010000027.1"/>
</dbReference>
<proteinExistence type="predicted"/>
<evidence type="ECO:0000313" key="1">
    <source>
        <dbReference type="EMBL" id="GAA5252369.1"/>
    </source>
</evidence>
<dbReference type="EMBL" id="BAABMM010000027">
    <property type="protein sequence ID" value="GAA5252369.1"/>
    <property type="molecule type" value="Genomic_DNA"/>
</dbReference>
<sequence>MEGYPPAIIRPQERLPYITSLETAQFGGSKEKYEKIIYNAANRSLNIYLKAIIGKEPSDIGKSERLMKIGEN</sequence>
<gene>
    <name evidence="1" type="ORF">KNCP2_06570</name>
</gene>
<name>A0ABP9TSZ8_9RICK</name>
<evidence type="ECO:0000313" key="2">
    <source>
        <dbReference type="Proteomes" id="UP001628124"/>
    </source>
</evidence>
<comment type="caution">
    <text evidence="1">The sequence shown here is derived from an EMBL/GenBank/DDBJ whole genome shotgun (WGS) entry which is preliminary data.</text>
</comment>
<protein>
    <submittedName>
        <fullName evidence="1">Uncharacterized protein</fullName>
    </submittedName>
</protein>
<reference evidence="1 2" key="1">
    <citation type="journal article" date="2024" name="Microbiol. Immunol.">
        <title>Discovery of a novel spotted fever group Rickettsia, 'Candidatus Rickettsia kedanie,' in unfed larval chigger mites, Leptotrombidium scutellare.</title>
        <authorList>
            <person name="Ogawa M."/>
            <person name="Matsutani M."/>
            <person name="Katayama T."/>
            <person name="Takada N."/>
            <person name="Noda S."/>
            <person name="Takahashi M."/>
            <person name="Kageyama D."/>
            <person name="Hanaoka N."/>
            <person name="Ebihara H."/>
        </authorList>
    </citation>
    <scope>NUCLEOTIDE SEQUENCE [LARGE SCALE GENOMIC DNA]</scope>
    <source>
        <strain evidence="1 2">KNCP2-13</strain>
    </source>
</reference>